<evidence type="ECO:0000256" key="1">
    <source>
        <dbReference type="SAM" id="MobiDB-lite"/>
    </source>
</evidence>
<sequence length="600" mass="64707">MQINGSTDERIISMAQKGNSVRDIADAVDVSRGAVGFFLDNLGSQRRNVLGFDAYEQELRQKGYHPSVVVAMLGPRQSNIGNHNGRAPAIPPAAVLARAAHKPSTPHPETPVGTSLDTNTLTSYRNIMRLTHEGHGIRQIVSDLGVSVADVSAAHRAEALGLLDAGATESTPVTDTDVPPNPPRPVVPAPLPVAFADNAGVTDPPQTVAPAVPPVLPMRLETSLAGNDNESGTSAPEHAPLGDARPRLNSPQSADALAAAGKSIEEIQRQLNKPRGIIETHFSELGFRYRRQSLPSSIRVLHRRGWHASVIAAALHTTVGMVASMTQQRPTSHVSGTPAASIPEIKPPVGLGRQSQPQSPSVNLPIQGQSKSAEGRPSIREQAWKLMRQGRTNREIMTRLGLDYSDVYHHRQKFNSQPAGTVSARESGMPVRQVLKSTQGTETFRAAVPRAGVSSQEKQQLVPKPAPPSLPSAKKAETSIPVRQPDIQHGERLDANQARHEWIRQLGGIGTMTRWEIAQKTLTDMEEVGAVLRQAGLYVPPSNAVRSELTMIVQLADEGRSFDEVIALLGLPKARVHKMLREALISNFPGKDSIRVMLGR</sequence>
<name>A0A975XLF0_9MICC</name>
<accession>A0A975XLF0</accession>
<organism evidence="2 3">
    <name type="scientific">Arthrobacter sunyaminii</name>
    <dbReference type="NCBI Taxonomy" id="2816859"/>
    <lineage>
        <taxon>Bacteria</taxon>
        <taxon>Bacillati</taxon>
        <taxon>Actinomycetota</taxon>
        <taxon>Actinomycetes</taxon>
        <taxon>Micrococcales</taxon>
        <taxon>Micrococcaceae</taxon>
        <taxon>Arthrobacter</taxon>
    </lineage>
</organism>
<keyword evidence="3" id="KW-1185">Reference proteome</keyword>
<feature type="region of interest" description="Disordered" evidence="1">
    <location>
        <begin position="450"/>
        <end position="479"/>
    </location>
</feature>
<evidence type="ECO:0000313" key="3">
    <source>
        <dbReference type="Proteomes" id="UP000680588"/>
    </source>
</evidence>
<dbReference type="AlphaFoldDB" id="A0A975XLF0"/>
<feature type="compositionally biased region" description="Polar residues" evidence="1">
    <location>
        <begin position="353"/>
        <end position="372"/>
    </location>
</feature>
<dbReference type="EMBL" id="CP076456">
    <property type="protein sequence ID" value="QWQ36848.1"/>
    <property type="molecule type" value="Genomic_DNA"/>
</dbReference>
<protein>
    <submittedName>
        <fullName evidence="2">Uncharacterized protein</fullName>
    </submittedName>
</protein>
<feature type="region of interest" description="Disordered" evidence="1">
    <location>
        <begin position="224"/>
        <end position="256"/>
    </location>
</feature>
<dbReference type="Proteomes" id="UP000680588">
    <property type="component" value="Chromosome"/>
</dbReference>
<dbReference type="RefSeq" id="WP_207347257.1">
    <property type="nucleotide sequence ID" value="NZ_CP076456.1"/>
</dbReference>
<reference evidence="2" key="1">
    <citation type="submission" date="2021-06" db="EMBL/GenBank/DDBJ databases">
        <title>Novel species in genus Arthrobacter.</title>
        <authorList>
            <person name="Zhang G."/>
        </authorList>
    </citation>
    <scope>NUCLEOTIDE SEQUENCE</scope>
    <source>
        <strain evidence="2">Zg-ZUI122</strain>
    </source>
</reference>
<feature type="region of interest" description="Disordered" evidence="1">
    <location>
        <begin position="326"/>
        <end position="378"/>
    </location>
</feature>
<feature type="compositionally biased region" description="Polar residues" evidence="1">
    <location>
        <begin position="224"/>
        <end position="234"/>
    </location>
</feature>
<evidence type="ECO:0000313" key="2">
    <source>
        <dbReference type="EMBL" id="QWQ36848.1"/>
    </source>
</evidence>
<dbReference type="KEGG" id="asun:KG104_03350"/>
<proteinExistence type="predicted"/>
<feature type="compositionally biased region" description="Polar residues" evidence="1">
    <location>
        <begin position="326"/>
        <end position="335"/>
    </location>
</feature>
<gene>
    <name evidence="2" type="ORF">KG104_03350</name>
</gene>